<dbReference type="Proteomes" id="UP000193380">
    <property type="component" value="Unassembled WGS sequence"/>
</dbReference>
<protein>
    <submittedName>
        <fullName evidence="2">Uncharacterized protein</fullName>
    </submittedName>
</protein>
<reference evidence="2" key="1">
    <citation type="journal article" date="2014" name="Nat. Commun.">
        <title>The rainbow trout genome provides novel insights into evolution after whole-genome duplication in vertebrates.</title>
        <authorList>
            <person name="Berthelot C."/>
            <person name="Brunet F."/>
            <person name="Chalopin D."/>
            <person name="Juanchich A."/>
            <person name="Bernard M."/>
            <person name="Noel B."/>
            <person name="Bento P."/>
            <person name="Da Silva C."/>
            <person name="Labadie K."/>
            <person name="Alberti A."/>
            <person name="Aury J.M."/>
            <person name="Louis A."/>
            <person name="Dehais P."/>
            <person name="Bardou P."/>
            <person name="Montfort J."/>
            <person name="Klopp C."/>
            <person name="Cabau C."/>
            <person name="Gaspin C."/>
            <person name="Thorgaard G.H."/>
            <person name="Boussaha M."/>
            <person name="Quillet E."/>
            <person name="Guyomard R."/>
            <person name="Galiana D."/>
            <person name="Bobe J."/>
            <person name="Volff J.N."/>
            <person name="Genet C."/>
            <person name="Wincker P."/>
            <person name="Jaillon O."/>
            <person name="Roest Crollius H."/>
            <person name="Guiguen Y."/>
        </authorList>
    </citation>
    <scope>NUCLEOTIDE SEQUENCE [LARGE SCALE GENOMIC DNA]</scope>
</reference>
<feature type="compositionally biased region" description="Acidic residues" evidence="1">
    <location>
        <begin position="29"/>
        <end position="42"/>
    </location>
</feature>
<reference evidence="2" key="2">
    <citation type="submission" date="2014-03" db="EMBL/GenBank/DDBJ databases">
        <authorList>
            <person name="Genoscope - CEA"/>
        </authorList>
    </citation>
    <scope>NUCLEOTIDE SEQUENCE</scope>
</reference>
<evidence type="ECO:0000313" key="2">
    <source>
        <dbReference type="EMBL" id="CDQ74731.1"/>
    </source>
</evidence>
<evidence type="ECO:0000313" key="3">
    <source>
        <dbReference type="Proteomes" id="UP000193380"/>
    </source>
</evidence>
<evidence type="ECO:0000256" key="1">
    <source>
        <dbReference type="SAM" id="MobiDB-lite"/>
    </source>
</evidence>
<accession>A0A060X5P1</accession>
<dbReference type="EMBL" id="FR904995">
    <property type="protein sequence ID" value="CDQ74731.1"/>
    <property type="molecule type" value="Genomic_DNA"/>
</dbReference>
<proteinExistence type="predicted"/>
<sequence length="76" mass="8139">MDPLAKPCPSQAEHNPGTFSGRLTALEAAGDDSESGCGEEEAMGGSDTFSSLVEMEVETLEEKLKGLAFRKQISYR</sequence>
<name>A0A060X5P1_ONCMY</name>
<feature type="region of interest" description="Disordered" evidence="1">
    <location>
        <begin position="28"/>
        <end position="47"/>
    </location>
</feature>
<dbReference type="AlphaFoldDB" id="A0A060X5P1"/>
<dbReference type="PaxDb" id="8022-A0A060X5P1"/>
<gene>
    <name evidence="2" type="ORF">GSONMT00051506001</name>
</gene>
<dbReference type="STRING" id="8022.A0A060X5P1"/>
<organism evidence="2 3">
    <name type="scientific">Oncorhynchus mykiss</name>
    <name type="common">Rainbow trout</name>
    <name type="synonym">Salmo gairdneri</name>
    <dbReference type="NCBI Taxonomy" id="8022"/>
    <lineage>
        <taxon>Eukaryota</taxon>
        <taxon>Metazoa</taxon>
        <taxon>Chordata</taxon>
        <taxon>Craniata</taxon>
        <taxon>Vertebrata</taxon>
        <taxon>Euteleostomi</taxon>
        <taxon>Actinopterygii</taxon>
        <taxon>Neopterygii</taxon>
        <taxon>Teleostei</taxon>
        <taxon>Protacanthopterygii</taxon>
        <taxon>Salmoniformes</taxon>
        <taxon>Salmonidae</taxon>
        <taxon>Salmoninae</taxon>
        <taxon>Oncorhynchus</taxon>
    </lineage>
</organism>